<evidence type="ECO:0000313" key="3">
    <source>
        <dbReference type="Proteomes" id="UP000252477"/>
    </source>
</evidence>
<dbReference type="Gene3D" id="3.30.1180.10">
    <property type="match status" value="1"/>
</dbReference>
<dbReference type="Gene3D" id="3.40.50.10170">
    <property type="match status" value="1"/>
</dbReference>
<keyword evidence="1" id="KW-0446">Lipid-binding</keyword>
<dbReference type="AlphaFoldDB" id="A0A2Z5IQ54"/>
<name>A0A2Z5IQ54_9BACT</name>
<accession>A0A2Z5IQ54</accession>
<proteinExistence type="predicted"/>
<sequence>MKIKIIIDSSAGLSKKEANDFGWDMLPMQSEIDKKIYQNGVDMNVDEFEKIWDNNKKVETLTYATPPGISENTVNKYLNDYDKIIIYGISTELSSQVPNITQLFKDNKKVHVVQSKKISYLIVRDLLLFEESIKNGESLENAMKIFDQPHERLLLIPKYNDALVKGGRLSKTAAAIAKLLKIVPIIKLENGILEKDSIGRVFLKSIEKQIKDMADKINKNDPEMHLIFIHANSSDLDYLVKISKEIVGNKVKLMSIKTSLDIAIHAGIGAVCITIAKIKSSIQDKFYQIGKLH</sequence>
<dbReference type="OrthoDB" id="388177at2"/>
<dbReference type="PANTHER" id="PTHR33434:SF2">
    <property type="entry name" value="FATTY ACID-BINDING PROTEIN TM_1468"/>
    <property type="match status" value="1"/>
</dbReference>
<dbReference type="InterPro" id="IPR050270">
    <property type="entry name" value="DegV_domain_contain"/>
</dbReference>
<dbReference type="SUPFAM" id="SSF82549">
    <property type="entry name" value="DAK1/DegV-like"/>
    <property type="match status" value="1"/>
</dbReference>
<dbReference type="EMBL" id="CP029295">
    <property type="protein sequence ID" value="AXE60652.1"/>
    <property type="molecule type" value="Genomic_DNA"/>
</dbReference>
<keyword evidence="3" id="KW-1185">Reference proteome</keyword>
<dbReference type="InterPro" id="IPR043168">
    <property type="entry name" value="DegV_C"/>
</dbReference>
<organism evidence="2 3">
    <name type="scientific">[Mycoplasma] phocae</name>
    <dbReference type="NCBI Taxonomy" id="142651"/>
    <lineage>
        <taxon>Bacteria</taxon>
        <taxon>Bacillati</taxon>
        <taxon>Mycoplasmatota</taxon>
        <taxon>Mycoplasmoidales</taxon>
        <taxon>Metamycoplasmataceae</taxon>
        <taxon>Metamycoplasma</taxon>
    </lineage>
</organism>
<protein>
    <submittedName>
        <fullName evidence="2">Fatty acid-binding protein DegV</fullName>
    </submittedName>
</protein>
<evidence type="ECO:0000256" key="1">
    <source>
        <dbReference type="ARBA" id="ARBA00023121"/>
    </source>
</evidence>
<dbReference type="InterPro" id="IPR003797">
    <property type="entry name" value="DegV"/>
</dbReference>
<gene>
    <name evidence="2" type="ORF">DA803_00915</name>
</gene>
<dbReference type="Pfam" id="PF02645">
    <property type="entry name" value="DegV"/>
    <property type="match status" value="1"/>
</dbReference>
<dbReference type="PROSITE" id="PS51482">
    <property type="entry name" value="DEGV"/>
    <property type="match status" value="1"/>
</dbReference>
<dbReference type="Proteomes" id="UP000252477">
    <property type="component" value="Chromosome"/>
</dbReference>
<dbReference type="PANTHER" id="PTHR33434">
    <property type="entry name" value="DEGV DOMAIN-CONTAINING PROTEIN DR_1986-RELATED"/>
    <property type="match status" value="1"/>
</dbReference>
<evidence type="ECO:0000313" key="2">
    <source>
        <dbReference type="EMBL" id="AXE60652.1"/>
    </source>
</evidence>
<dbReference type="RefSeq" id="WP_114190766.1">
    <property type="nucleotide sequence ID" value="NZ_CP029295.1"/>
</dbReference>
<dbReference type="GO" id="GO:0008289">
    <property type="term" value="F:lipid binding"/>
    <property type="evidence" value="ECO:0007669"/>
    <property type="project" value="UniProtKB-KW"/>
</dbReference>
<dbReference type="KEGG" id="mpho:DA803_00915"/>
<reference evidence="2 3" key="1">
    <citation type="submission" date="2018-05" db="EMBL/GenBank/DDBJ databases">
        <title>Annotation of the Mycoplasma phocidae genome.</title>
        <authorList>
            <person name="Brown D.R."/>
            <person name="Kutish G.F."/>
            <person name="Frasca S.Jr."/>
        </authorList>
    </citation>
    <scope>NUCLEOTIDE SEQUENCE [LARGE SCALE GENOMIC DNA]</scope>
    <source>
        <strain evidence="2 3">105</strain>
    </source>
</reference>
<dbReference type="NCBIfam" id="TIGR00762">
    <property type="entry name" value="DegV"/>
    <property type="match status" value="1"/>
</dbReference>